<comment type="caution">
    <text evidence="5">The sequence shown here is derived from an EMBL/GenBank/DDBJ whole genome shotgun (WGS) entry which is preliminary data.</text>
</comment>
<dbReference type="AlphaFoldDB" id="A0AAN7ZKH0"/>
<evidence type="ECO:0000313" key="5">
    <source>
        <dbReference type="EMBL" id="KAK5647042.1"/>
    </source>
</evidence>
<dbReference type="InterPro" id="IPR000182">
    <property type="entry name" value="GNAT_dom"/>
</dbReference>
<dbReference type="SUPFAM" id="SSF55729">
    <property type="entry name" value="Acyl-CoA N-acyltransferases (Nat)"/>
    <property type="match status" value="1"/>
</dbReference>
<name>A0AAN7ZKH0_9COLE</name>
<proteinExistence type="inferred from homology"/>
<evidence type="ECO:0000256" key="3">
    <source>
        <dbReference type="ARBA" id="ARBA00023315"/>
    </source>
</evidence>
<feature type="domain" description="N-acetyltransferase" evidence="4">
    <location>
        <begin position="4"/>
        <end position="154"/>
    </location>
</feature>
<sequence length="161" mass="18977">MDNVIIREAKKEDMYQVCQLIKDLAIFEKSEDQCKMTPELLMKDGFDTENPIFKTFVAELHNRIIGYAIYFISYSTWLGKSTFLEDLYVDSQYRNQGIGKKLFLCVAKIAQQCQSKRLDLHCLSWNSALEFYKKVGVRNITEIENWNYLRIHGDELDRLVE</sequence>
<keyword evidence="3" id="KW-0012">Acyltransferase</keyword>
<protein>
    <recommendedName>
        <fullName evidence="4">N-acetyltransferase domain-containing protein</fullName>
    </recommendedName>
</protein>
<organism evidence="5 6">
    <name type="scientific">Pyrocoelia pectoralis</name>
    <dbReference type="NCBI Taxonomy" id="417401"/>
    <lineage>
        <taxon>Eukaryota</taxon>
        <taxon>Metazoa</taxon>
        <taxon>Ecdysozoa</taxon>
        <taxon>Arthropoda</taxon>
        <taxon>Hexapoda</taxon>
        <taxon>Insecta</taxon>
        <taxon>Pterygota</taxon>
        <taxon>Neoptera</taxon>
        <taxon>Endopterygota</taxon>
        <taxon>Coleoptera</taxon>
        <taxon>Polyphaga</taxon>
        <taxon>Elateriformia</taxon>
        <taxon>Elateroidea</taxon>
        <taxon>Lampyridae</taxon>
        <taxon>Lampyrinae</taxon>
        <taxon>Pyrocoelia</taxon>
    </lineage>
</organism>
<dbReference type="InterPro" id="IPR016181">
    <property type="entry name" value="Acyl_CoA_acyltransferase"/>
</dbReference>
<dbReference type="PANTHER" id="PTHR10545">
    <property type="entry name" value="DIAMINE N-ACETYLTRANSFERASE"/>
    <property type="match status" value="1"/>
</dbReference>
<dbReference type="GO" id="GO:0008080">
    <property type="term" value="F:N-acetyltransferase activity"/>
    <property type="evidence" value="ECO:0007669"/>
    <property type="project" value="TreeGrafter"/>
</dbReference>
<evidence type="ECO:0000256" key="1">
    <source>
        <dbReference type="ARBA" id="ARBA00008694"/>
    </source>
</evidence>
<gene>
    <name evidence="5" type="ORF">RI129_005506</name>
</gene>
<dbReference type="EMBL" id="JAVRBK010000003">
    <property type="protein sequence ID" value="KAK5647042.1"/>
    <property type="molecule type" value="Genomic_DNA"/>
</dbReference>
<accession>A0AAN7ZKH0</accession>
<evidence type="ECO:0000313" key="6">
    <source>
        <dbReference type="Proteomes" id="UP001329430"/>
    </source>
</evidence>
<evidence type="ECO:0000256" key="2">
    <source>
        <dbReference type="ARBA" id="ARBA00022679"/>
    </source>
</evidence>
<dbReference type="Proteomes" id="UP001329430">
    <property type="component" value="Chromosome 3"/>
</dbReference>
<comment type="similarity">
    <text evidence="1">Belongs to the acetyltransferase family.</text>
</comment>
<dbReference type="InterPro" id="IPR051016">
    <property type="entry name" value="Diverse_Substrate_AcTransf"/>
</dbReference>
<keyword evidence="2" id="KW-0808">Transferase</keyword>
<dbReference type="PANTHER" id="PTHR10545:SF29">
    <property type="entry name" value="GH14572P-RELATED"/>
    <property type="match status" value="1"/>
</dbReference>
<dbReference type="Pfam" id="PF00583">
    <property type="entry name" value="Acetyltransf_1"/>
    <property type="match status" value="1"/>
</dbReference>
<evidence type="ECO:0000259" key="4">
    <source>
        <dbReference type="PROSITE" id="PS51186"/>
    </source>
</evidence>
<reference evidence="5 6" key="1">
    <citation type="journal article" date="2024" name="Insects">
        <title>An Improved Chromosome-Level Genome Assembly of the Firefly Pyrocoelia pectoralis.</title>
        <authorList>
            <person name="Fu X."/>
            <person name="Meyer-Rochow V.B."/>
            <person name="Ballantyne L."/>
            <person name="Zhu X."/>
        </authorList>
    </citation>
    <scope>NUCLEOTIDE SEQUENCE [LARGE SCALE GENOMIC DNA]</scope>
    <source>
        <strain evidence="5">XCY_ONT2</strain>
    </source>
</reference>
<dbReference type="CDD" id="cd04301">
    <property type="entry name" value="NAT_SF"/>
    <property type="match status" value="1"/>
</dbReference>
<dbReference type="PROSITE" id="PS51186">
    <property type="entry name" value="GNAT"/>
    <property type="match status" value="1"/>
</dbReference>
<keyword evidence="6" id="KW-1185">Reference proteome</keyword>
<dbReference type="FunFam" id="3.40.630.30:FF:000064">
    <property type="entry name" value="GNAT family acetyltransferase"/>
    <property type="match status" value="1"/>
</dbReference>
<dbReference type="Gene3D" id="3.40.630.30">
    <property type="match status" value="1"/>
</dbReference>